<reference evidence="3 4" key="1">
    <citation type="submission" date="2022-05" db="EMBL/GenBank/DDBJ databases">
        <authorList>
            <consortium name="Genoscope - CEA"/>
            <person name="William W."/>
        </authorList>
    </citation>
    <scope>NUCLEOTIDE SEQUENCE [LARGE SCALE GENOMIC DNA]</scope>
</reference>
<feature type="non-terminal residue" evidence="3">
    <location>
        <position position="182"/>
    </location>
</feature>
<dbReference type="Pfam" id="PF13873">
    <property type="entry name" value="Myb_DNA-bind_5"/>
    <property type="match status" value="1"/>
</dbReference>
<name>A0ABN8SUK4_9CNID</name>
<dbReference type="EMBL" id="CALNXI010003673">
    <property type="protein sequence ID" value="CAH3194006.1"/>
    <property type="molecule type" value="Genomic_DNA"/>
</dbReference>
<dbReference type="PANTHER" id="PTHR21411">
    <property type="entry name" value="APONTIC"/>
    <property type="match status" value="1"/>
</dbReference>
<dbReference type="Gene3D" id="1.10.10.60">
    <property type="entry name" value="Homeodomain-like"/>
    <property type="match status" value="1"/>
</dbReference>
<evidence type="ECO:0000259" key="2">
    <source>
        <dbReference type="Pfam" id="PF13873"/>
    </source>
</evidence>
<evidence type="ECO:0000256" key="1">
    <source>
        <dbReference type="SAM" id="MobiDB-lite"/>
    </source>
</evidence>
<feature type="non-terminal residue" evidence="3">
    <location>
        <position position="1"/>
    </location>
</feature>
<evidence type="ECO:0000313" key="3">
    <source>
        <dbReference type="EMBL" id="CAH3194006.1"/>
    </source>
</evidence>
<feature type="domain" description="Myb/SANT-like DNA-binding" evidence="2">
    <location>
        <begin position="2"/>
        <end position="61"/>
    </location>
</feature>
<proteinExistence type="predicted"/>
<comment type="caution">
    <text evidence="3">The sequence shown here is derived from an EMBL/GenBank/DDBJ whole genome shotgun (WGS) entry which is preliminary data.</text>
</comment>
<feature type="compositionally biased region" description="Gly residues" evidence="1">
    <location>
        <begin position="99"/>
        <end position="110"/>
    </location>
</feature>
<feature type="region of interest" description="Disordered" evidence="1">
    <location>
        <begin position="96"/>
        <end position="115"/>
    </location>
</feature>
<keyword evidence="4" id="KW-1185">Reference proteome</keyword>
<evidence type="ECO:0000313" key="4">
    <source>
        <dbReference type="Proteomes" id="UP001159427"/>
    </source>
</evidence>
<gene>
    <name evidence="3" type="ORF">PEVE_00026937</name>
</gene>
<organism evidence="3 4">
    <name type="scientific">Porites evermanni</name>
    <dbReference type="NCBI Taxonomy" id="104178"/>
    <lineage>
        <taxon>Eukaryota</taxon>
        <taxon>Metazoa</taxon>
        <taxon>Cnidaria</taxon>
        <taxon>Anthozoa</taxon>
        <taxon>Hexacorallia</taxon>
        <taxon>Scleractinia</taxon>
        <taxon>Fungiina</taxon>
        <taxon>Poritidae</taxon>
        <taxon>Porites</taxon>
    </lineage>
</organism>
<feature type="region of interest" description="Disordered" evidence="1">
    <location>
        <begin position="61"/>
        <end position="85"/>
    </location>
</feature>
<accession>A0ABN8SUK4</accession>
<feature type="compositionally biased region" description="Basic and acidic residues" evidence="1">
    <location>
        <begin position="61"/>
        <end position="70"/>
    </location>
</feature>
<dbReference type="InterPro" id="IPR028002">
    <property type="entry name" value="Myb_DNA-bind_5"/>
</dbReference>
<sequence>KCKKNIDVIQSKLTNNISNKKKSQVWEEITKEVNAVGRANRSVQEIKDKWKNLHSTAKKEFSNYKKEYKKTGGGPPPKPPSQSSEQIIEIFEDTPAFSGLGGFETGGGEGLDLPTLSSEDMMKLGLIAQVKEDHSPLPPNRKRRISQADILEEQQKALKLQQEMLELKKTKLRMEILLISKK</sequence>
<dbReference type="PANTHER" id="PTHR21411:SF0">
    <property type="entry name" value="REGULATORY PROTEIN ZESTE"/>
    <property type="match status" value="1"/>
</dbReference>
<protein>
    <recommendedName>
        <fullName evidence="2">Myb/SANT-like DNA-binding domain-containing protein</fullName>
    </recommendedName>
</protein>
<dbReference type="Proteomes" id="UP001159427">
    <property type="component" value="Unassembled WGS sequence"/>
</dbReference>